<dbReference type="Gene3D" id="3.30.70.270">
    <property type="match status" value="1"/>
</dbReference>
<feature type="transmembrane region" description="Helical" evidence="1">
    <location>
        <begin position="12"/>
        <end position="32"/>
    </location>
</feature>
<proteinExistence type="predicted"/>
<dbReference type="SUPFAM" id="SSF109604">
    <property type="entry name" value="HD-domain/PDEase-like"/>
    <property type="match status" value="1"/>
</dbReference>
<gene>
    <name evidence="4" type="ORF">EGC80_15645</name>
</gene>
<dbReference type="InterPro" id="IPR029787">
    <property type="entry name" value="Nucleotide_cyclase"/>
</dbReference>
<dbReference type="InterPro" id="IPR043128">
    <property type="entry name" value="Rev_trsase/Diguanyl_cyclase"/>
</dbReference>
<dbReference type="InterPro" id="IPR006675">
    <property type="entry name" value="HDIG_dom"/>
</dbReference>
<dbReference type="EMBL" id="CP034073">
    <property type="protein sequence ID" value="AZG36166.1"/>
    <property type="molecule type" value="Genomic_DNA"/>
</dbReference>
<dbReference type="Proteomes" id="UP000273778">
    <property type="component" value="Chromosome"/>
</dbReference>
<dbReference type="Pfam" id="PF13487">
    <property type="entry name" value="HD_5"/>
    <property type="match status" value="1"/>
</dbReference>
<accession>A0ABN5SR21</accession>
<dbReference type="InterPro" id="IPR006674">
    <property type="entry name" value="HD_domain"/>
</dbReference>
<sequence>MNKNSKFVERTMNLALVGWTLLILGFITTLYWQTRVSAEQLAFNEAKASIRKDVAIRKWVASHGGVYVPVSERTTPNIYLSHIANRDVITDDGQQLTLMNPAYILTQVAEDYANEYGIRGHITSINPLNPNNAADPWETKALTGMQKSLNDFGELAKIDNITYMRVLEPMLVTQACLKCHAHQGYSVGDVRGGISISIPVQPFYDQMLHQLTYTSLFLLILWGIGCAAMIHYKNLAKKYWFDKQNDFEQYLYSLVEMIEGRDSYTAGHTRRVADYAVCIAKALILTDSEIDQLHRAAMVHDIGKIATPDSILLKPGKLNKIEFEIIQQHATSGYQLLYKINTFTDIANIVRSHHEKYDGSGYPDGLSGEEIPKLAQIICIADAFDAMTTDRIYKGRKTVEESLNEISLLAGRQFNPHYAKVAVSALRTVQLEYTTQQAQQNITEQQRLAYFYNDQLTGLFNREFLNILLSPSSEQNVKIKPEQIQHATIIYLRHFSMFNQEAGWANGNHLLVELATDLTHMLPASPLFRVHGDEFIVLSAEQLDISALKGRLTKHVALNCIEYDVEQFEISNPIFSSIDTLEKHMHGHSSINMNGKARMTFDALTNGI</sequence>
<dbReference type="SMART" id="SM00471">
    <property type="entry name" value="HDc"/>
    <property type="match status" value="1"/>
</dbReference>
<name>A0ABN5SR21_9GAMM</name>
<evidence type="ECO:0000256" key="1">
    <source>
        <dbReference type="SAM" id="Phobius"/>
    </source>
</evidence>
<dbReference type="PROSITE" id="PS51832">
    <property type="entry name" value="HD_GYP"/>
    <property type="match status" value="1"/>
</dbReference>
<protein>
    <submittedName>
        <fullName evidence="4">DUF3365 domain-containing protein</fullName>
    </submittedName>
</protein>
<dbReference type="NCBIfam" id="TIGR00277">
    <property type="entry name" value="HDIG"/>
    <property type="match status" value="1"/>
</dbReference>
<dbReference type="Pfam" id="PF11845">
    <property type="entry name" value="Tll0287-like"/>
    <property type="match status" value="1"/>
</dbReference>
<keyword evidence="1" id="KW-0812">Transmembrane</keyword>
<dbReference type="RefSeq" id="WP_124693493.1">
    <property type="nucleotide sequence ID" value="NZ_CP034073.1"/>
</dbReference>
<dbReference type="PANTHER" id="PTHR45228:SF4">
    <property type="entry name" value="LIPOPROTEIN"/>
    <property type="match status" value="1"/>
</dbReference>
<feature type="domain" description="HD" evidence="2">
    <location>
        <begin position="265"/>
        <end position="387"/>
    </location>
</feature>
<feature type="domain" description="HD-GYP" evidence="3">
    <location>
        <begin position="243"/>
        <end position="438"/>
    </location>
</feature>
<reference evidence="4 5" key="1">
    <citation type="submission" date="2018-11" db="EMBL/GenBank/DDBJ databases">
        <title>Shewanella sp. M2.</title>
        <authorList>
            <person name="Hwang Y.J."/>
            <person name="Hwang C.Y."/>
        </authorList>
    </citation>
    <scope>NUCLEOTIDE SEQUENCE [LARGE SCALE GENOMIC DNA]</scope>
    <source>
        <strain evidence="4 5">M2</strain>
    </source>
</reference>
<organism evidence="4 5">
    <name type="scientific">Shewanella psychromarinicola</name>
    <dbReference type="NCBI Taxonomy" id="2487742"/>
    <lineage>
        <taxon>Bacteria</taxon>
        <taxon>Pseudomonadati</taxon>
        <taxon>Pseudomonadota</taxon>
        <taxon>Gammaproteobacteria</taxon>
        <taxon>Alteromonadales</taxon>
        <taxon>Shewanellaceae</taxon>
        <taxon>Shewanella</taxon>
    </lineage>
</organism>
<keyword evidence="1" id="KW-0472">Membrane</keyword>
<dbReference type="Gene3D" id="1.10.3210.10">
    <property type="entry name" value="Hypothetical protein af1432"/>
    <property type="match status" value="1"/>
</dbReference>
<dbReference type="SUPFAM" id="SSF55073">
    <property type="entry name" value="Nucleotide cyclase"/>
    <property type="match status" value="1"/>
</dbReference>
<dbReference type="Pfam" id="PF00990">
    <property type="entry name" value="GGDEF"/>
    <property type="match status" value="1"/>
</dbReference>
<evidence type="ECO:0000259" key="3">
    <source>
        <dbReference type="PROSITE" id="PS51832"/>
    </source>
</evidence>
<evidence type="ECO:0000313" key="5">
    <source>
        <dbReference type="Proteomes" id="UP000273778"/>
    </source>
</evidence>
<dbReference type="InterPro" id="IPR052020">
    <property type="entry name" value="Cyclic_di-GMP/3'3'-cGAMP_PDE"/>
</dbReference>
<evidence type="ECO:0000259" key="2">
    <source>
        <dbReference type="PROSITE" id="PS51831"/>
    </source>
</evidence>
<evidence type="ECO:0000313" key="4">
    <source>
        <dbReference type="EMBL" id="AZG36166.1"/>
    </source>
</evidence>
<dbReference type="InterPro" id="IPR021796">
    <property type="entry name" value="Tll0287-like_dom"/>
</dbReference>
<keyword evidence="5" id="KW-1185">Reference proteome</keyword>
<dbReference type="PANTHER" id="PTHR45228">
    <property type="entry name" value="CYCLIC DI-GMP PHOSPHODIESTERASE TM_0186-RELATED"/>
    <property type="match status" value="1"/>
</dbReference>
<dbReference type="InterPro" id="IPR037522">
    <property type="entry name" value="HD_GYP_dom"/>
</dbReference>
<dbReference type="InterPro" id="IPR003607">
    <property type="entry name" value="HD/PDEase_dom"/>
</dbReference>
<keyword evidence="1" id="KW-1133">Transmembrane helix</keyword>
<dbReference type="CDD" id="cd00077">
    <property type="entry name" value="HDc"/>
    <property type="match status" value="1"/>
</dbReference>
<dbReference type="PROSITE" id="PS51831">
    <property type="entry name" value="HD"/>
    <property type="match status" value="1"/>
</dbReference>
<dbReference type="InterPro" id="IPR000160">
    <property type="entry name" value="GGDEF_dom"/>
</dbReference>